<dbReference type="Gene3D" id="3.10.129.10">
    <property type="entry name" value="Hotdog Thioesterase"/>
    <property type="match status" value="1"/>
</dbReference>
<keyword evidence="4" id="KW-1185">Reference proteome</keyword>
<keyword evidence="2 3" id="KW-0378">Hydrolase</keyword>
<dbReference type="Pfam" id="PF13279">
    <property type="entry name" value="4HBT_2"/>
    <property type="match status" value="1"/>
</dbReference>
<evidence type="ECO:0000313" key="4">
    <source>
        <dbReference type="Proteomes" id="UP001595776"/>
    </source>
</evidence>
<name>A0ABV8UBZ5_9PROT</name>
<comment type="similarity">
    <text evidence="1">Belongs to the 4-hydroxybenzoyl-CoA thioesterase family.</text>
</comment>
<dbReference type="EMBL" id="JBHSCR010000006">
    <property type="protein sequence ID" value="MFC4348145.1"/>
    <property type="molecule type" value="Genomic_DNA"/>
</dbReference>
<sequence>MSTPQTAEGAWADGVFQFPIRVYYEDTDVGGMVYHGRYVSFFERVRTESIRNSAADVNYLFDLPESEGGPLTYVVSNINIRYHRQAKIGDVLMGHSKVTRVRAAAIEVKQWIMRDGELVAEADVLVAVIGNDGRPRRWPNSAKKCWQDWMNAAAAAQNG</sequence>
<proteinExistence type="inferred from homology"/>
<dbReference type="InterPro" id="IPR029069">
    <property type="entry name" value="HotDog_dom_sf"/>
</dbReference>
<organism evidence="3 4">
    <name type="scientific">Kordiimonas lipolytica</name>
    <dbReference type="NCBI Taxonomy" id="1662421"/>
    <lineage>
        <taxon>Bacteria</taxon>
        <taxon>Pseudomonadati</taxon>
        <taxon>Pseudomonadota</taxon>
        <taxon>Alphaproteobacteria</taxon>
        <taxon>Kordiimonadales</taxon>
        <taxon>Kordiimonadaceae</taxon>
        <taxon>Kordiimonas</taxon>
    </lineage>
</organism>
<dbReference type="NCBIfam" id="TIGR00051">
    <property type="entry name" value="YbgC/FadM family acyl-CoA thioesterase"/>
    <property type="match status" value="1"/>
</dbReference>
<evidence type="ECO:0000256" key="1">
    <source>
        <dbReference type="ARBA" id="ARBA00005953"/>
    </source>
</evidence>
<dbReference type="PANTHER" id="PTHR31793:SF37">
    <property type="entry name" value="ACYL-COA THIOESTER HYDROLASE YBGC"/>
    <property type="match status" value="1"/>
</dbReference>
<dbReference type="InterPro" id="IPR050563">
    <property type="entry name" value="4-hydroxybenzoyl-CoA_TE"/>
</dbReference>
<reference evidence="4" key="1">
    <citation type="journal article" date="2019" name="Int. J. Syst. Evol. Microbiol.">
        <title>The Global Catalogue of Microorganisms (GCM) 10K type strain sequencing project: providing services to taxonomists for standard genome sequencing and annotation.</title>
        <authorList>
            <consortium name="The Broad Institute Genomics Platform"/>
            <consortium name="The Broad Institute Genome Sequencing Center for Infectious Disease"/>
            <person name="Wu L."/>
            <person name="Ma J."/>
        </authorList>
    </citation>
    <scope>NUCLEOTIDE SEQUENCE [LARGE SCALE GENOMIC DNA]</scope>
    <source>
        <strain evidence="4">CGMCC 1.15304</strain>
    </source>
</reference>
<protein>
    <submittedName>
        <fullName evidence="3">YbgC/FadM family acyl-CoA thioesterase</fullName>
        <ecNumber evidence="3">3.1.2.-</ecNumber>
    </submittedName>
</protein>
<dbReference type="InterPro" id="IPR006684">
    <property type="entry name" value="YbgC/YbaW"/>
</dbReference>
<dbReference type="SUPFAM" id="SSF54637">
    <property type="entry name" value="Thioesterase/thiol ester dehydrase-isomerase"/>
    <property type="match status" value="1"/>
</dbReference>
<evidence type="ECO:0000313" key="3">
    <source>
        <dbReference type="EMBL" id="MFC4348145.1"/>
    </source>
</evidence>
<dbReference type="Proteomes" id="UP001595776">
    <property type="component" value="Unassembled WGS sequence"/>
</dbReference>
<dbReference type="GO" id="GO:0016787">
    <property type="term" value="F:hydrolase activity"/>
    <property type="evidence" value="ECO:0007669"/>
    <property type="project" value="UniProtKB-KW"/>
</dbReference>
<comment type="caution">
    <text evidence="3">The sequence shown here is derived from an EMBL/GenBank/DDBJ whole genome shotgun (WGS) entry which is preliminary data.</text>
</comment>
<dbReference type="RefSeq" id="WP_068150014.1">
    <property type="nucleotide sequence ID" value="NZ_JBHSCR010000006.1"/>
</dbReference>
<dbReference type="CDD" id="cd00586">
    <property type="entry name" value="4HBT"/>
    <property type="match status" value="1"/>
</dbReference>
<gene>
    <name evidence="3" type="ORF">ACFO5Q_09840</name>
</gene>
<dbReference type="EC" id="3.1.2.-" evidence="3"/>
<dbReference type="PIRSF" id="PIRSF003230">
    <property type="entry name" value="YbgC"/>
    <property type="match status" value="1"/>
</dbReference>
<dbReference type="PANTHER" id="PTHR31793">
    <property type="entry name" value="4-HYDROXYBENZOYL-COA THIOESTERASE FAMILY MEMBER"/>
    <property type="match status" value="1"/>
</dbReference>
<evidence type="ECO:0000256" key="2">
    <source>
        <dbReference type="ARBA" id="ARBA00022801"/>
    </source>
</evidence>
<accession>A0ABV8UBZ5</accession>